<dbReference type="InterPro" id="IPR050410">
    <property type="entry name" value="CCR4/nocturin_mRNA_transcr"/>
</dbReference>
<protein>
    <submittedName>
        <fullName evidence="3">Metal-dependent hydrolase, endonuclease/exonuclease/phosphatase family</fullName>
    </submittedName>
</protein>
<dbReference type="Gene3D" id="3.60.10.10">
    <property type="entry name" value="Endonuclease/exonuclease/phosphatase"/>
    <property type="match status" value="1"/>
</dbReference>
<dbReference type="InterPro" id="IPR006311">
    <property type="entry name" value="TAT_signal"/>
</dbReference>
<dbReference type="PROSITE" id="PS51318">
    <property type="entry name" value="TAT"/>
    <property type="match status" value="1"/>
</dbReference>
<dbReference type="Proteomes" id="UP000199103">
    <property type="component" value="Chromosome I"/>
</dbReference>
<evidence type="ECO:0000256" key="1">
    <source>
        <dbReference type="SAM" id="SignalP"/>
    </source>
</evidence>
<reference evidence="3 4" key="1">
    <citation type="submission" date="2016-10" db="EMBL/GenBank/DDBJ databases">
        <authorList>
            <person name="de Groot N.N."/>
        </authorList>
    </citation>
    <scope>NUCLEOTIDE SEQUENCE [LARGE SCALE GENOMIC DNA]</scope>
    <source>
        <strain evidence="3 4">DSM 21800</strain>
    </source>
</reference>
<dbReference type="InterPro" id="IPR036691">
    <property type="entry name" value="Endo/exonu/phosph_ase_sf"/>
</dbReference>
<evidence type="ECO:0000259" key="2">
    <source>
        <dbReference type="Pfam" id="PF03372"/>
    </source>
</evidence>
<dbReference type="STRING" id="630515.SAMN04489812_2649"/>
<accession>A0A1H1U626</accession>
<gene>
    <name evidence="3" type="ORF">SAMN04489812_2649</name>
</gene>
<dbReference type="AlphaFoldDB" id="A0A1H1U626"/>
<dbReference type="EMBL" id="LT629772">
    <property type="protein sequence ID" value="SDS67783.1"/>
    <property type="molecule type" value="Genomic_DNA"/>
</dbReference>
<dbReference type="GO" id="GO:0000175">
    <property type="term" value="F:3'-5'-RNA exonuclease activity"/>
    <property type="evidence" value="ECO:0007669"/>
    <property type="project" value="TreeGrafter"/>
</dbReference>
<dbReference type="Pfam" id="PF03372">
    <property type="entry name" value="Exo_endo_phos"/>
    <property type="match status" value="1"/>
</dbReference>
<sequence>MTTIDRRTLLAGGAVLGAVGLAAGTATTASAGQQQALIGPAAGERLHVMSFNIRLDRSSSTQPGDPDHWPERAPILTSLLKLEQPSLLGIQEGLYQQLPAIEEALPHHKLIGYGRQGGSNDEYSGIYYDARRFDVVGWDQFWLSDTPKLIGSATWGNTVTRIVTWARLHDRRTGKDFVHVDTHFDHQSENARIHSAQAIVDLVDGDLADLPTIVTGDFNSPADTSGAYQTLVGSGVLKDSWKEAAKQLTPAWGTFPGYKDPVVGNDRIDWILLRDAGTVQKAAINMYRVDGRYPSDHAPVQALITL</sequence>
<evidence type="ECO:0000313" key="3">
    <source>
        <dbReference type="EMBL" id="SDS67783.1"/>
    </source>
</evidence>
<keyword evidence="3" id="KW-0269">Exonuclease</keyword>
<feature type="signal peptide" evidence="1">
    <location>
        <begin position="1"/>
        <end position="31"/>
    </location>
</feature>
<keyword evidence="1" id="KW-0732">Signal</keyword>
<dbReference type="PANTHER" id="PTHR12121">
    <property type="entry name" value="CARBON CATABOLITE REPRESSOR PROTEIN 4"/>
    <property type="match status" value="1"/>
</dbReference>
<keyword evidence="3" id="KW-0540">Nuclease</keyword>
<dbReference type="PANTHER" id="PTHR12121:SF36">
    <property type="entry name" value="ENDONUCLEASE_EXONUCLEASE_PHOSPHATASE DOMAIN-CONTAINING PROTEIN"/>
    <property type="match status" value="1"/>
</dbReference>
<feature type="chain" id="PRO_5009261839" evidence="1">
    <location>
        <begin position="32"/>
        <end position="306"/>
    </location>
</feature>
<dbReference type="OrthoDB" id="9793162at2"/>
<proteinExistence type="predicted"/>
<evidence type="ECO:0000313" key="4">
    <source>
        <dbReference type="Proteomes" id="UP000199103"/>
    </source>
</evidence>
<keyword evidence="4" id="KW-1185">Reference proteome</keyword>
<dbReference type="InterPro" id="IPR005135">
    <property type="entry name" value="Endo/exonuclease/phosphatase"/>
</dbReference>
<name>A0A1H1U626_9ACTN</name>
<keyword evidence="3" id="KW-0378">Hydrolase</keyword>
<dbReference type="GO" id="GO:0004519">
    <property type="term" value="F:endonuclease activity"/>
    <property type="evidence" value="ECO:0007669"/>
    <property type="project" value="UniProtKB-KW"/>
</dbReference>
<dbReference type="RefSeq" id="WP_091525471.1">
    <property type="nucleotide sequence ID" value="NZ_LT629772.1"/>
</dbReference>
<feature type="domain" description="Endonuclease/exonuclease/phosphatase" evidence="2">
    <location>
        <begin position="49"/>
        <end position="297"/>
    </location>
</feature>
<organism evidence="3 4">
    <name type="scientific">Microlunatus soli</name>
    <dbReference type="NCBI Taxonomy" id="630515"/>
    <lineage>
        <taxon>Bacteria</taxon>
        <taxon>Bacillati</taxon>
        <taxon>Actinomycetota</taxon>
        <taxon>Actinomycetes</taxon>
        <taxon>Propionibacteriales</taxon>
        <taxon>Propionibacteriaceae</taxon>
        <taxon>Microlunatus</taxon>
    </lineage>
</organism>
<dbReference type="SUPFAM" id="SSF56219">
    <property type="entry name" value="DNase I-like"/>
    <property type="match status" value="1"/>
</dbReference>
<dbReference type="CDD" id="cd09083">
    <property type="entry name" value="EEP-1"/>
    <property type="match status" value="1"/>
</dbReference>
<keyword evidence="3" id="KW-0255">Endonuclease</keyword>